<dbReference type="InterPro" id="IPR046883">
    <property type="entry name" value="T6SS_FHA_C"/>
</dbReference>
<dbReference type="CDD" id="cd00060">
    <property type="entry name" value="FHA"/>
    <property type="match status" value="1"/>
</dbReference>
<name>A0AAN0MEA5_9RHOB</name>
<keyword evidence="4" id="KW-1185">Reference proteome</keyword>
<dbReference type="Gene3D" id="2.60.200.20">
    <property type="match status" value="1"/>
</dbReference>
<dbReference type="SUPFAM" id="SSF49879">
    <property type="entry name" value="SMAD/FHA domain"/>
    <property type="match status" value="1"/>
</dbReference>
<dbReference type="Pfam" id="PF00498">
    <property type="entry name" value="FHA"/>
    <property type="match status" value="1"/>
</dbReference>
<accession>A0AAN0MEA5</accession>
<dbReference type="RefSeq" id="WP_342077281.1">
    <property type="nucleotide sequence ID" value="NZ_CP151767.2"/>
</dbReference>
<dbReference type="Pfam" id="PF20232">
    <property type="entry name" value="T6SS_FHA_C"/>
    <property type="match status" value="1"/>
</dbReference>
<dbReference type="NCBIfam" id="TIGR03354">
    <property type="entry name" value="VI_FHA"/>
    <property type="match status" value="1"/>
</dbReference>
<dbReference type="Proteomes" id="UP001470809">
    <property type="component" value="Chromosome"/>
</dbReference>
<evidence type="ECO:0000313" key="4">
    <source>
        <dbReference type="Proteomes" id="UP001470809"/>
    </source>
</evidence>
<proteinExistence type="predicted"/>
<dbReference type="InterPro" id="IPR017735">
    <property type="entry name" value="T6SS_FHA"/>
</dbReference>
<reference evidence="3" key="1">
    <citation type="submission" date="2024-08" db="EMBL/GenBank/DDBJ databases">
        <title>Phylogenomic analyses of a clade within the roseobacter group suggest taxonomic reassignments of species of the genera Aestuariivita, Citreicella, Loktanella, Nautella, Pelagibaca, Ruegeria, Thalassobius, Thiobacimonas and Tropicibacter, and the proposal o.</title>
        <authorList>
            <person name="Jeon C.O."/>
        </authorList>
    </citation>
    <scope>NUCLEOTIDE SEQUENCE</scope>
    <source>
        <strain evidence="3">SS1-5</strain>
    </source>
</reference>
<protein>
    <submittedName>
        <fullName evidence="3">Type VI secretion system-associated FHA domain protein TagH</fullName>
    </submittedName>
</protein>
<feature type="region of interest" description="Disordered" evidence="1">
    <location>
        <begin position="109"/>
        <end position="236"/>
    </location>
</feature>
<gene>
    <name evidence="3" type="primary">tagH</name>
    <name evidence="3" type="ORF">AABB31_03320</name>
</gene>
<feature type="domain" description="FHA" evidence="2">
    <location>
        <begin position="28"/>
        <end position="78"/>
    </location>
</feature>
<evidence type="ECO:0000256" key="1">
    <source>
        <dbReference type="SAM" id="MobiDB-lite"/>
    </source>
</evidence>
<evidence type="ECO:0000259" key="2">
    <source>
        <dbReference type="PROSITE" id="PS50006"/>
    </source>
</evidence>
<feature type="compositionally biased region" description="Pro residues" evidence="1">
    <location>
        <begin position="218"/>
        <end position="233"/>
    </location>
</feature>
<dbReference type="InterPro" id="IPR000253">
    <property type="entry name" value="FHA_dom"/>
</dbReference>
<dbReference type="EMBL" id="CP151767">
    <property type="protein sequence ID" value="WZU67987.1"/>
    <property type="molecule type" value="Genomic_DNA"/>
</dbReference>
<dbReference type="AlphaFoldDB" id="A0AAN0MEA5"/>
<dbReference type="PROSITE" id="PS50006">
    <property type="entry name" value="FHA_DOMAIN"/>
    <property type="match status" value="1"/>
</dbReference>
<dbReference type="SMART" id="SM00240">
    <property type="entry name" value="FHA"/>
    <property type="match status" value="1"/>
</dbReference>
<sequence>MTLTLRIENYDRLPDGGPTTTTVTQQGLTVGRSTAMDWTLPDPQKHISSHHFDIAYKDGAYWLTDVSTNGVFLDGQRHRLEGAHMIRQGDRFQVGHYFIGVSLGAGAAAAAPGETPATPPPPAFDDSDPWAVASAPAAPIDPNPRPDPRAFEDFASDFIVNPLPVTPPPAPPQPAPSAPPVPAAAPSPFGNSDSPFGAAPPAVAPAPAAPPAAVAPAPQAPRQPPAPAAPATPGPDQGAAIVTAFCEAAGLQTPEGANAEDAIALARELGATMKVAAAELMTLLQDRAAAKKFTRGGDRTMMGAIGNNPLKFLPDPTQALEVMFLRPRDGFLPGGQGMTAALEDVKTHQLAVFAAIQPALIKLLEDISPEAIEETTGGGLLAGGRRKSWDEFVKRWDAKVGDHENGMLDVFLAHFAESYAAAVDAAKK</sequence>
<dbReference type="InterPro" id="IPR008984">
    <property type="entry name" value="SMAD_FHA_dom_sf"/>
</dbReference>
<dbReference type="KEGG" id="yrh:AABB31_03320"/>
<evidence type="ECO:0000313" key="3">
    <source>
        <dbReference type="EMBL" id="WZU67987.1"/>
    </source>
</evidence>
<feature type="compositionally biased region" description="Pro residues" evidence="1">
    <location>
        <begin position="164"/>
        <end position="185"/>
    </location>
</feature>
<organism evidence="3 4">
    <name type="scientific">Yoonia rhodophyticola</name>
    <dbReference type="NCBI Taxonomy" id="3137370"/>
    <lineage>
        <taxon>Bacteria</taxon>
        <taxon>Pseudomonadati</taxon>
        <taxon>Pseudomonadota</taxon>
        <taxon>Alphaproteobacteria</taxon>
        <taxon>Rhodobacterales</taxon>
        <taxon>Paracoccaceae</taxon>
        <taxon>Yoonia</taxon>
    </lineage>
</organism>